<dbReference type="InterPro" id="IPR035906">
    <property type="entry name" value="MetI-like_sf"/>
</dbReference>
<keyword evidence="5 7" id="KW-1133">Transmembrane helix</keyword>
<dbReference type="PROSITE" id="PS50928">
    <property type="entry name" value="ABC_TM1"/>
    <property type="match status" value="1"/>
</dbReference>
<evidence type="ECO:0000259" key="8">
    <source>
        <dbReference type="PROSITE" id="PS50928"/>
    </source>
</evidence>
<sequence>MSAVLSPVDAPPARELTGAATAARNRRIKVWSIRVVLVAAWLGSWELAATYWIDPFFYSKPSQVWSKLVDWFTVGTSQGSIWTNIAATMQEAVLGFVLGALAGIVLGVLLGRSPLLSDICAPFIKALNAVPRIVLASLFVIWFGLGMQSKIATAFILVFFSVFFNAFQGAREVDRNLINNARVLGASKLQVLTTIVLPSATSWILASLHSAFGFALIGAVVGEVVGAETGLGLLISRSQGNFDTPGIYAGMIVITVLALLAEAILTALEKRLLKWRPTAAHEQGAQL</sequence>
<evidence type="ECO:0000256" key="5">
    <source>
        <dbReference type="ARBA" id="ARBA00022989"/>
    </source>
</evidence>
<dbReference type="AlphaFoldDB" id="A0A3E0HZT9"/>
<feature type="transmembrane region" description="Helical" evidence="7">
    <location>
        <begin position="247"/>
        <end position="268"/>
    </location>
</feature>
<dbReference type="EMBL" id="QUNO01000003">
    <property type="protein sequence ID" value="REH51982.1"/>
    <property type="molecule type" value="Genomic_DNA"/>
</dbReference>
<evidence type="ECO:0000256" key="3">
    <source>
        <dbReference type="ARBA" id="ARBA00022475"/>
    </source>
</evidence>
<protein>
    <submittedName>
        <fullName evidence="9">NitT/TauT family transport system permease protein</fullName>
    </submittedName>
</protein>
<comment type="similarity">
    <text evidence="7">Belongs to the binding-protein-dependent transport system permease family.</text>
</comment>
<dbReference type="PANTHER" id="PTHR30151:SF20">
    <property type="entry name" value="ABC TRANSPORTER PERMEASE PROTEIN HI_0355-RELATED"/>
    <property type="match status" value="1"/>
</dbReference>
<reference evidence="9 10" key="1">
    <citation type="submission" date="2018-08" db="EMBL/GenBank/DDBJ databases">
        <title>Genomic Encyclopedia of Archaeal and Bacterial Type Strains, Phase II (KMG-II): from individual species to whole genera.</title>
        <authorList>
            <person name="Goeker M."/>
        </authorList>
    </citation>
    <scope>NUCLEOTIDE SEQUENCE [LARGE SCALE GENOMIC DNA]</scope>
    <source>
        <strain evidence="9 10">DSM 45791</strain>
    </source>
</reference>
<dbReference type="Pfam" id="PF00528">
    <property type="entry name" value="BPD_transp_1"/>
    <property type="match status" value="1"/>
</dbReference>
<feature type="transmembrane region" description="Helical" evidence="7">
    <location>
        <begin position="92"/>
        <end position="111"/>
    </location>
</feature>
<dbReference type="Proteomes" id="UP000256269">
    <property type="component" value="Unassembled WGS sequence"/>
</dbReference>
<feature type="transmembrane region" description="Helical" evidence="7">
    <location>
        <begin position="31"/>
        <end position="53"/>
    </location>
</feature>
<feature type="transmembrane region" description="Helical" evidence="7">
    <location>
        <begin position="151"/>
        <end position="168"/>
    </location>
</feature>
<dbReference type="SUPFAM" id="SSF161098">
    <property type="entry name" value="MetI-like"/>
    <property type="match status" value="1"/>
</dbReference>
<keyword evidence="2 7" id="KW-0813">Transport</keyword>
<evidence type="ECO:0000256" key="2">
    <source>
        <dbReference type="ARBA" id="ARBA00022448"/>
    </source>
</evidence>
<keyword evidence="6 7" id="KW-0472">Membrane</keyword>
<dbReference type="GO" id="GO:0005886">
    <property type="term" value="C:plasma membrane"/>
    <property type="evidence" value="ECO:0007669"/>
    <property type="project" value="UniProtKB-SubCell"/>
</dbReference>
<keyword evidence="4 7" id="KW-0812">Transmembrane</keyword>
<accession>A0A3E0HZT9</accession>
<organism evidence="9 10">
    <name type="scientific">Kutzneria buriramensis</name>
    <dbReference type="NCBI Taxonomy" id="1045776"/>
    <lineage>
        <taxon>Bacteria</taxon>
        <taxon>Bacillati</taxon>
        <taxon>Actinomycetota</taxon>
        <taxon>Actinomycetes</taxon>
        <taxon>Pseudonocardiales</taxon>
        <taxon>Pseudonocardiaceae</taxon>
        <taxon>Kutzneria</taxon>
    </lineage>
</organism>
<feature type="transmembrane region" description="Helical" evidence="7">
    <location>
        <begin position="212"/>
        <end position="235"/>
    </location>
</feature>
<dbReference type="Gene3D" id="1.10.3720.10">
    <property type="entry name" value="MetI-like"/>
    <property type="match status" value="1"/>
</dbReference>
<evidence type="ECO:0000256" key="7">
    <source>
        <dbReference type="RuleBase" id="RU363032"/>
    </source>
</evidence>
<feature type="domain" description="ABC transmembrane type-1" evidence="8">
    <location>
        <begin position="85"/>
        <end position="265"/>
    </location>
</feature>
<dbReference type="CDD" id="cd06261">
    <property type="entry name" value="TM_PBP2"/>
    <property type="match status" value="1"/>
</dbReference>
<evidence type="ECO:0000256" key="4">
    <source>
        <dbReference type="ARBA" id="ARBA00022692"/>
    </source>
</evidence>
<dbReference type="RefSeq" id="WP_211352971.1">
    <property type="nucleotide sequence ID" value="NZ_CP144375.1"/>
</dbReference>
<keyword evidence="10" id="KW-1185">Reference proteome</keyword>
<gene>
    <name evidence="9" type="ORF">BCF44_103431</name>
</gene>
<dbReference type="PANTHER" id="PTHR30151">
    <property type="entry name" value="ALKANE SULFONATE ABC TRANSPORTER-RELATED, MEMBRANE SUBUNIT"/>
    <property type="match status" value="1"/>
</dbReference>
<evidence type="ECO:0000256" key="6">
    <source>
        <dbReference type="ARBA" id="ARBA00023136"/>
    </source>
</evidence>
<evidence type="ECO:0000313" key="10">
    <source>
        <dbReference type="Proteomes" id="UP000256269"/>
    </source>
</evidence>
<proteinExistence type="inferred from homology"/>
<evidence type="ECO:0000256" key="1">
    <source>
        <dbReference type="ARBA" id="ARBA00004651"/>
    </source>
</evidence>
<dbReference type="GO" id="GO:0055085">
    <property type="term" value="P:transmembrane transport"/>
    <property type="evidence" value="ECO:0007669"/>
    <property type="project" value="InterPro"/>
</dbReference>
<evidence type="ECO:0000313" key="9">
    <source>
        <dbReference type="EMBL" id="REH51982.1"/>
    </source>
</evidence>
<feature type="transmembrane region" description="Helical" evidence="7">
    <location>
        <begin position="123"/>
        <end position="145"/>
    </location>
</feature>
<dbReference type="InterPro" id="IPR000515">
    <property type="entry name" value="MetI-like"/>
</dbReference>
<name>A0A3E0HZT9_9PSEU</name>
<comment type="caution">
    <text evidence="9">The sequence shown here is derived from an EMBL/GenBank/DDBJ whole genome shotgun (WGS) entry which is preliminary data.</text>
</comment>
<keyword evidence="3" id="KW-1003">Cell membrane</keyword>
<comment type="subcellular location">
    <subcellularLocation>
        <location evidence="1 7">Cell membrane</location>
        <topology evidence="1 7">Multi-pass membrane protein</topology>
    </subcellularLocation>
</comment>